<evidence type="ECO:0000259" key="1">
    <source>
        <dbReference type="Pfam" id="PF17648"/>
    </source>
</evidence>
<keyword evidence="3" id="KW-1185">Reference proteome</keyword>
<protein>
    <submittedName>
        <fullName evidence="2">Luciferase family protein</fullName>
    </submittedName>
</protein>
<comment type="caution">
    <text evidence="2">The sequence shown here is derived from an EMBL/GenBank/DDBJ whole genome shotgun (WGS) entry which is preliminary data.</text>
</comment>
<proteinExistence type="predicted"/>
<name>A0ABW3PMN7_9BACL</name>
<reference evidence="3" key="1">
    <citation type="journal article" date="2019" name="Int. J. Syst. Evol. Microbiol.">
        <title>The Global Catalogue of Microorganisms (GCM) 10K type strain sequencing project: providing services to taxonomists for standard genome sequencing and annotation.</title>
        <authorList>
            <consortium name="The Broad Institute Genomics Platform"/>
            <consortium name="The Broad Institute Genome Sequencing Center for Infectious Disease"/>
            <person name="Wu L."/>
            <person name="Ma J."/>
        </authorList>
    </citation>
    <scope>NUCLEOTIDE SEQUENCE [LARGE SCALE GENOMIC DNA]</scope>
    <source>
        <strain evidence="3">CCUG 53519</strain>
    </source>
</reference>
<dbReference type="Pfam" id="PF17648">
    <property type="entry name" value="Luciferase"/>
    <property type="match status" value="1"/>
</dbReference>
<gene>
    <name evidence="2" type="ORF">ACFQ3J_04080</name>
</gene>
<dbReference type="EMBL" id="JBHTKX010000001">
    <property type="protein sequence ID" value="MFD1127353.1"/>
    <property type="molecule type" value="Genomic_DNA"/>
</dbReference>
<dbReference type="RefSeq" id="WP_251581297.1">
    <property type="nucleotide sequence ID" value="NZ_JBHTKX010000001.1"/>
</dbReference>
<dbReference type="InterPro" id="IPR040841">
    <property type="entry name" value="Luciferase_dom"/>
</dbReference>
<feature type="domain" description="Luciferase" evidence="1">
    <location>
        <begin position="35"/>
        <end position="96"/>
    </location>
</feature>
<dbReference type="Proteomes" id="UP001597169">
    <property type="component" value="Unassembled WGS sequence"/>
</dbReference>
<accession>A0ABW3PMN7</accession>
<organism evidence="2 3">
    <name type="scientific">Paenibacillus provencensis</name>
    <dbReference type="NCBI Taxonomy" id="441151"/>
    <lineage>
        <taxon>Bacteria</taxon>
        <taxon>Bacillati</taxon>
        <taxon>Bacillota</taxon>
        <taxon>Bacilli</taxon>
        <taxon>Bacillales</taxon>
        <taxon>Paenibacillaceae</taxon>
        <taxon>Paenibacillus</taxon>
    </lineage>
</organism>
<evidence type="ECO:0000313" key="2">
    <source>
        <dbReference type="EMBL" id="MFD1127353.1"/>
    </source>
</evidence>
<sequence>MSRYEGTDLKEVLLSWPGVTEHPHRFGGVEFQLDGTEIGHLHGNRLFDLLLSRPERDRWIEEGKASPHHMYPASGWVSVYLNTEQDMANAIEISRLKYDQMKRKGEM</sequence>
<evidence type="ECO:0000313" key="3">
    <source>
        <dbReference type="Proteomes" id="UP001597169"/>
    </source>
</evidence>